<gene>
    <name evidence="2" type="ORF">HJG52_03400</name>
</gene>
<evidence type="ECO:0000256" key="1">
    <source>
        <dbReference type="SAM" id="MobiDB-lite"/>
    </source>
</evidence>
<protein>
    <submittedName>
        <fullName evidence="2">Uncharacterized protein</fullName>
    </submittedName>
</protein>
<organism evidence="2 3">
    <name type="scientific">Knoellia koreensis</name>
    <dbReference type="NCBI Taxonomy" id="2730921"/>
    <lineage>
        <taxon>Bacteria</taxon>
        <taxon>Bacillati</taxon>
        <taxon>Actinomycetota</taxon>
        <taxon>Actinomycetes</taxon>
        <taxon>Micrococcales</taxon>
        <taxon>Intrasporangiaceae</taxon>
        <taxon>Knoellia</taxon>
    </lineage>
</organism>
<proteinExistence type="predicted"/>
<evidence type="ECO:0000313" key="3">
    <source>
        <dbReference type="Proteomes" id="UP000588586"/>
    </source>
</evidence>
<dbReference type="AlphaFoldDB" id="A0A849HFP4"/>
<evidence type="ECO:0000313" key="2">
    <source>
        <dbReference type="EMBL" id="NNM45051.1"/>
    </source>
</evidence>
<name>A0A849HFP4_9MICO</name>
<dbReference type="EMBL" id="JABEPQ010000001">
    <property type="protein sequence ID" value="NNM45051.1"/>
    <property type="molecule type" value="Genomic_DNA"/>
</dbReference>
<comment type="caution">
    <text evidence="2">The sequence shown here is derived from an EMBL/GenBank/DDBJ whole genome shotgun (WGS) entry which is preliminary data.</text>
</comment>
<dbReference type="Proteomes" id="UP000588586">
    <property type="component" value="Unassembled WGS sequence"/>
</dbReference>
<keyword evidence="3" id="KW-1185">Reference proteome</keyword>
<accession>A0A849HFP4</accession>
<sequence>MNAGATRPGGSRSLAVDHPSAPPVDAGHPLPDDLSFADALALAIERAGVSLSTLQRALAEIGHPVSLATLSHWRSGTARPERQASLLALDRLELLLRLPRGDLYRRLGPSTRVGPRAEADMGALDPHGRDLLTVRMDVGCPPPTELARLVHQAIVTVDGDGLMRSIHQRAVFRALGPVSAMPVVVSLERPQGDHVITALTGCRVGRVSSRPEDETFAAELVLDRPLERSDTAVLEFRIDLARHVSEHVVRHIAARRIRECSIQVNFDPQRPPAAVEEFSEYKGRKVRRAVQLDERARVHHVVSDFGPGLVGVAWQPEGCGLP</sequence>
<reference evidence="2 3" key="1">
    <citation type="submission" date="2020-04" db="EMBL/GenBank/DDBJ databases">
        <title>Knoellia sp. isolate from air conditioner.</title>
        <authorList>
            <person name="Chea S."/>
            <person name="Kim D.-U."/>
        </authorList>
    </citation>
    <scope>NUCLEOTIDE SEQUENCE [LARGE SCALE GENOMIC DNA]</scope>
    <source>
        <strain evidence="2 3">DB2414S</strain>
    </source>
</reference>
<dbReference type="RefSeq" id="WP_171242121.1">
    <property type="nucleotide sequence ID" value="NZ_JABEPQ010000001.1"/>
</dbReference>
<feature type="region of interest" description="Disordered" evidence="1">
    <location>
        <begin position="1"/>
        <end position="29"/>
    </location>
</feature>